<dbReference type="SUPFAM" id="SSF51735">
    <property type="entry name" value="NAD(P)-binding Rossmann-fold domains"/>
    <property type="match status" value="1"/>
</dbReference>
<dbReference type="PRINTS" id="PR00080">
    <property type="entry name" value="SDRFAMILY"/>
</dbReference>
<comment type="similarity">
    <text evidence="1">Belongs to the short-chain dehydrogenases/reductases (SDR) family.</text>
</comment>
<dbReference type="Proteomes" id="UP000190044">
    <property type="component" value="Unassembled WGS sequence"/>
</dbReference>
<evidence type="ECO:0000256" key="2">
    <source>
        <dbReference type="ARBA" id="ARBA00023002"/>
    </source>
</evidence>
<reference evidence="4" key="1">
    <citation type="submission" date="2017-02" db="EMBL/GenBank/DDBJ databases">
        <authorList>
            <person name="Varghese N."/>
            <person name="Submissions S."/>
        </authorList>
    </citation>
    <scope>NUCLEOTIDE SEQUENCE [LARGE SCALE GENOMIC DNA]</scope>
    <source>
        <strain evidence="4">R11H</strain>
    </source>
</reference>
<dbReference type="Pfam" id="PF13561">
    <property type="entry name" value="adh_short_C2"/>
    <property type="match status" value="1"/>
</dbReference>
<dbReference type="PRINTS" id="PR00081">
    <property type="entry name" value="GDHRDH"/>
</dbReference>
<keyword evidence="2" id="KW-0560">Oxidoreductase</keyword>
<dbReference type="InterPro" id="IPR002347">
    <property type="entry name" value="SDR_fam"/>
</dbReference>
<name>A0A1T5B1M8_9SPHN</name>
<evidence type="ECO:0000313" key="3">
    <source>
        <dbReference type="EMBL" id="SKB40967.1"/>
    </source>
</evidence>
<protein>
    <submittedName>
        <fullName evidence="3">NAD(P)-dependent dehydrogenase, short-chain alcohol dehydrogenase family</fullName>
    </submittedName>
</protein>
<dbReference type="InterPro" id="IPR036291">
    <property type="entry name" value="NAD(P)-bd_dom_sf"/>
</dbReference>
<proteinExistence type="inferred from homology"/>
<keyword evidence="4" id="KW-1185">Reference proteome</keyword>
<dbReference type="PANTHER" id="PTHR24321:SF8">
    <property type="entry name" value="ESTRADIOL 17-BETA-DEHYDROGENASE 8-RELATED"/>
    <property type="match status" value="1"/>
</dbReference>
<dbReference type="AlphaFoldDB" id="A0A1T5B1M8"/>
<organism evidence="3 4">
    <name type="scientific">Sphingopyxis flava</name>
    <dbReference type="NCBI Taxonomy" id="1507287"/>
    <lineage>
        <taxon>Bacteria</taxon>
        <taxon>Pseudomonadati</taxon>
        <taxon>Pseudomonadota</taxon>
        <taxon>Alphaproteobacteria</taxon>
        <taxon>Sphingomonadales</taxon>
        <taxon>Sphingomonadaceae</taxon>
        <taxon>Sphingopyxis</taxon>
    </lineage>
</organism>
<sequence>MMRFAGKVAVVTGAASGIGKAAVLKLAGEGAHVFAADIDEAGGRALAETSNGKIDFVRCDVTEPADIEALMNAAAARGGGIDIVFNNAGAGGDRAPIDEITPEGWDRTMDLLLKSVAMGIRYASVHMKGRSGASIINTASVAALGAGYSPTAYAVAKAGVLHLTKVSATDLARYGIRVNAICPGFINTDIFTSSLEVPEASKGAAKAIIADMSAHAQPVARGGQPEDIANAVAYLASEESSFMTGTHLLVDGGLTIGQRHAWDPETPGLFDALTQMEEAARAGAGA</sequence>
<accession>A0A1T5B1M8</accession>
<evidence type="ECO:0000313" key="4">
    <source>
        <dbReference type="Proteomes" id="UP000190044"/>
    </source>
</evidence>
<gene>
    <name evidence="3" type="ORF">SAMN06295937_100549</name>
</gene>
<dbReference type="GO" id="GO:0016491">
    <property type="term" value="F:oxidoreductase activity"/>
    <property type="evidence" value="ECO:0007669"/>
    <property type="project" value="UniProtKB-KW"/>
</dbReference>
<dbReference type="CDD" id="cd05233">
    <property type="entry name" value="SDR_c"/>
    <property type="match status" value="1"/>
</dbReference>
<dbReference type="FunFam" id="3.40.50.720:FF:000084">
    <property type="entry name" value="Short-chain dehydrogenase reductase"/>
    <property type="match status" value="1"/>
</dbReference>
<dbReference type="EMBL" id="FUYP01000005">
    <property type="protein sequence ID" value="SKB40967.1"/>
    <property type="molecule type" value="Genomic_DNA"/>
</dbReference>
<dbReference type="PANTHER" id="PTHR24321">
    <property type="entry name" value="DEHYDROGENASES, SHORT CHAIN"/>
    <property type="match status" value="1"/>
</dbReference>
<evidence type="ECO:0000256" key="1">
    <source>
        <dbReference type="ARBA" id="ARBA00006484"/>
    </source>
</evidence>
<dbReference type="Gene3D" id="3.40.50.720">
    <property type="entry name" value="NAD(P)-binding Rossmann-like Domain"/>
    <property type="match status" value="1"/>
</dbReference>